<dbReference type="InterPro" id="IPR050668">
    <property type="entry name" value="Cytochrome_b5"/>
</dbReference>
<name>A0ABP1FS68_9CHLO</name>
<dbReference type="InterPro" id="IPR036400">
    <property type="entry name" value="Cyt_B5-like_heme/steroid_sf"/>
</dbReference>
<dbReference type="InterPro" id="IPR001199">
    <property type="entry name" value="Cyt_B5-like_heme/steroid-bd"/>
</dbReference>
<reference evidence="7 8" key="1">
    <citation type="submission" date="2024-06" db="EMBL/GenBank/DDBJ databases">
        <authorList>
            <person name="Kraege A."/>
            <person name="Thomma B."/>
        </authorList>
    </citation>
    <scope>NUCLEOTIDE SEQUENCE [LARGE SCALE GENOMIC DNA]</scope>
</reference>
<organism evidence="7 8">
    <name type="scientific">Coccomyxa viridis</name>
    <dbReference type="NCBI Taxonomy" id="1274662"/>
    <lineage>
        <taxon>Eukaryota</taxon>
        <taxon>Viridiplantae</taxon>
        <taxon>Chlorophyta</taxon>
        <taxon>core chlorophytes</taxon>
        <taxon>Trebouxiophyceae</taxon>
        <taxon>Trebouxiophyceae incertae sedis</taxon>
        <taxon>Coccomyxaceae</taxon>
        <taxon>Coccomyxa</taxon>
    </lineage>
</organism>
<comment type="similarity">
    <text evidence="1">Belongs to the SKP1 family.</text>
</comment>
<keyword evidence="8" id="KW-1185">Reference proteome</keyword>
<dbReference type="InterPro" id="IPR011333">
    <property type="entry name" value="SKP1/BTB/POZ_sf"/>
</dbReference>
<dbReference type="PROSITE" id="PS50255">
    <property type="entry name" value="CYTOCHROME_B5_2"/>
    <property type="match status" value="1"/>
</dbReference>
<evidence type="ECO:0000313" key="8">
    <source>
        <dbReference type="Proteomes" id="UP001497392"/>
    </source>
</evidence>
<dbReference type="PANTHER" id="PTHR19359">
    <property type="entry name" value="CYTOCHROME B5"/>
    <property type="match status" value="1"/>
</dbReference>
<dbReference type="SUPFAM" id="SSF55856">
    <property type="entry name" value="Cytochrome b5-like heme/steroid binding domain"/>
    <property type="match status" value="1"/>
</dbReference>
<dbReference type="Pfam" id="PF00173">
    <property type="entry name" value="Cyt-b5"/>
    <property type="match status" value="1"/>
</dbReference>
<feature type="domain" description="Cytochrome b5 heme-binding" evidence="6">
    <location>
        <begin position="358"/>
        <end position="435"/>
    </location>
</feature>
<keyword evidence="2" id="KW-0349">Heme</keyword>
<evidence type="ECO:0000313" key="7">
    <source>
        <dbReference type="EMBL" id="CAL5222768.1"/>
    </source>
</evidence>
<evidence type="ECO:0000256" key="5">
    <source>
        <dbReference type="ARBA" id="ARBA00038168"/>
    </source>
</evidence>
<protein>
    <submittedName>
        <fullName evidence="7">G5180 protein</fullName>
    </submittedName>
</protein>
<evidence type="ECO:0000256" key="4">
    <source>
        <dbReference type="ARBA" id="ARBA00023004"/>
    </source>
</evidence>
<dbReference type="SMART" id="SM01117">
    <property type="entry name" value="Cyt-b5"/>
    <property type="match status" value="1"/>
</dbReference>
<dbReference type="EMBL" id="CAXHTA020000007">
    <property type="protein sequence ID" value="CAL5222768.1"/>
    <property type="molecule type" value="Genomic_DNA"/>
</dbReference>
<comment type="caution">
    <text evidence="7">The sequence shown here is derived from an EMBL/GenBank/DDBJ whole genome shotgun (WGS) entry which is preliminary data.</text>
</comment>
<keyword evidence="4" id="KW-0408">Iron</keyword>
<comment type="similarity">
    <text evidence="5">Belongs to the cytochrome b5 family.</text>
</comment>
<gene>
    <name evidence="7" type="primary">g5180</name>
    <name evidence="7" type="ORF">VP750_LOCUS4427</name>
</gene>
<sequence>MPSMKGLGPVSFQGNAVPMPEKAAREEIVSLTVKSKDAESDTDRGIALIHPESCSTWTSALASPLLYLAPARGTDCILTARLDDSAERGCILLDQVQQHNLHLAAFESYDFSLFEPPAEEPFQATELEGEVRLLRGREAGSSGRNEVDATKLRQALSKQLFQRIVAASELVLVHIDGLAIIVRITEVHNLDEEARQEAISYHCYRGLVTPDTIISLVEEGQNHDRKEGAGSLALKADHRRVQLTNNPPRKEADSRATMLDVITADGEEFPVKRKLLRQCISLTHAVRDIEQASVQLESVDTLVFDRVLIYLEAEAAGRAVPDFAVHLLGDLLHAADALGCRSLQDYCRAKLGKLDSAIKPRSFQEVQAHNAAGQCWLCLDGMVLDVTRWLPEHPGGSKIIPAQALDLDCSRFFEVYHSSRESFLYLQEFYIGDLLPQEAVQVPQPEQPSPEFLAQLRAYTTFRVRVDEGSDGKVYKSF</sequence>
<dbReference type="PANTHER" id="PTHR19359:SF95">
    <property type="entry name" value="CYTOCHROME B5 TYPE B"/>
    <property type="match status" value="1"/>
</dbReference>
<keyword evidence="3" id="KW-0479">Metal-binding</keyword>
<evidence type="ECO:0000256" key="3">
    <source>
        <dbReference type="ARBA" id="ARBA00022723"/>
    </source>
</evidence>
<dbReference type="InterPro" id="IPR001232">
    <property type="entry name" value="SKP1-like"/>
</dbReference>
<evidence type="ECO:0000259" key="6">
    <source>
        <dbReference type="PROSITE" id="PS50255"/>
    </source>
</evidence>
<dbReference type="SMART" id="SM00512">
    <property type="entry name" value="Skp1"/>
    <property type="match status" value="1"/>
</dbReference>
<proteinExistence type="inferred from homology"/>
<evidence type="ECO:0000256" key="2">
    <source>
        <dbReference type="ARBA" id="ARBA00022617"/>
    </source>
</evidence>
<accession>A0ABP1FS68</accession>
<evidence type="ECO:0000256" key="1">
    <source>
        <dbReference type="ARBA" id="ARBA00009993"/>
    </source>
</evidence>
<dbReference type="Gene3D" id="3.10.120.10">
    <property type="entry name" value="Cytochrome b5-like heme/steroid binding domain"/>
    <property type="match status" value="1"/>
</dbReference>
<dbReference type="Proteomes" id="UP001497392">
    <property type="component" value="Unassembled WGS sequence"/>
</dbReference>
<dbReference type="Gene3D" id="3.30.710.10">
    <property type="entry name" value="Potassium Channel Kv1.1, Chain A"/>
    <property type="match status" value="1"/>
</dbReference>